<dbReference type="AlphaFoldDB" id="A0A167M0J8"/>
<gene>
    <name evidence="1" type="ORF">N478_21200</name>
</gene>
<protein>
    <submittedName>
        <fullName evidence="1">Uncharacterized protein</fullName>
    </submittedName>
</protein>
<organism evidence="1 2">
    <name type="scientific">Pseudoalteromonas luteoviolacea S4060-1</name>
    <dbReference type="NCBI Taxonomy" id="1365257"/>
    <lineage>
        <taxon>Bacteria</taxon>
        <taxon>Pseudomonadati</taxon>
        <taxon>Pseudomonadota</taxon>
        <taxon>Gammaproteobacteria</taxon>
        <taxon>Alteromonadales</taxon>
        <taxon>Pseudoalteromonadaceae</taxon>
        <taxon>Pseudoalteromonas</taxon>
    </lineage>
</organism>
<evidence type="ECO:0000313" key="1">
    <source>
        <dbReference type="EMBL" id="KZN65617.1"/>
    </source>
</evidence>
<accession>A0A167M0J8</accession>
<sequence length="105" mass="11598">MEYFEALSAFARCTVKKSEAIAVLATTADDNGSIQVTLPMFKTVLQQVLNDELSLDELEFWATVLLQREDFQVDAIEGSLYALSEPDLMGGLDKAKIARLLALLD</sequence>
<comment type="caution">
    <text evidence="1">The sequence shown here is derived from an EMBL/GenBank/DDBJ whole genome shotgun (WGS) entry which is preliminary data.</text>
</comment>
<dbReference type="Proteomes" id="UP000076661">
    <property type="component" value="Unassembled WGS sequence"/>
</dbReference>
<dbReference type="EMBL" id="AUXX01000020">
    <property type="protein sequence ID" value="KZN65617.1"/>
    <property type="molecule type" value="Genomic_DNA"/>
</dbReference>
<reference evidence="1 2" key="1">
    <citation type="submission" date="2013-07" db="EMBL/GenBank/DDBJ databases">
        <title>Comparative Genomic and Metabolomic Analysis of Twelve Strains of Pseudoalteromonas luteoviolacea.</title>
        <authorList>
            <person name="Vynne N.G."/>
            <person name="Mansson M."/>
            <person name="Gram L."/>
        </authorList>
    </citation>
    <scope>NUCLEOTIDE SEQUENCE [LARGE SCALE GENOMIC DNA]</scope>
    <source>
        <strain evidence="1 2">S4060-1</strain>
    </source>
</reference>
<proteinExistence type="predicted"/>
<dbReference type="RefSeq" id="WP_063381536.1">
    <property type="nucleotide sequence ID" value="NZ_AUXX01000020.1"/>
</dbReference>
<name>A0A167M0J8_9GAMM</name>
<evidence type="ECO:0000313" key="2">
    <source>
        <dbReference type="Proteomes" id="UP000076661"/>
    </source>
</evidence>
<dbReference type="PATRIC" id="fig|1365257.3.peg.2933"/>